<evidence type="ECO:0000259" key="6">
    <source>
        <dbReference type="PROSITE" id="PS50937"/>
    </source>
</evidence>
<keyword evidence="2" id="KW-0805">Transcription regulation</keyword>
<evidence type="ECO:0000256" key="2">
    <source>
        <dbReference type="ARBA" id="ARBA00023015"/>
    </source>
</evidence>
<dbReference type="Pfam" id="PF13411">
    <property type="entry name" value="MerR_1"/>
    <property type="match status" value="1"/>
</dbReference>
<sequence>MSETSYSVSETAKLLDVQSHVLRFWEDELHLPINRNEMGHRYYTRYDIQVLLAIKELKKKGLALKEIGSLIPFLYKDEENKKKTAEQPQQKQAEPTEQKKELPAARKNRKASRKKNRAVQNHNPVQEKSKAAAGRTQQPAAQVFLEPDNQVPAEFMEILDRLVKERMRTLHSGEERYKKLDERIRICQKSRREVAAAMEQERQKNKKLFKKKR</sequence>
<evidence type="ECO:0000256" key="3">
    <source>
        <dbReference type="ARBA" id="ARBA00023125"/>
    </source>
</evidence>
<dbReference type="PANTHER" id="PTHR30204">
    <property type="entry name" value="REDOX-CYCLING DRUG-SENSING TRANSCRIPTIONAL ACTIVATOR SOXR"/>
    <property type="match status" value="1"/>
</dbReference>
<feature type="compositionally biased region" description="Basic and acidic residues" evidence="5">
    <location>
        <begin position="94"/>
        <end position="104"/>
    </location>
</feature>
<dbReference type="InterPro" id="IPR009061">
    <property type="entry name" value="DNA-bd_dom_put_sf"/>
</dbReference>
<evidence type="ECO:0000256" key="1">
    <source>
        <dbReference type="ARBA" id="ARBA00022491"/>
    </source>
</evidence>
<comment type="caution">
    <text evidence="7">The sequence shown here is derived from an EMBL/GenBank/DDBJ whole genome shotgun (WGS) entry which is preliminary data.</text>
</comment>
<keyword evidence="4" id="KW-0804">Transcription</keyword>
<dbReference type="SUPFAM" id="SSF46955">
    <property type="entry name" value="Putative DNA-binding domain"/>
    <property type="match status" value="1"/>
</dbReference>
<name>A0ABQ0B626_9FIRM</name>
<evidence type="ECO:0000313" key="8">
    <source>
        <dbReference type="Proteomes" id="UP001600943"/>
    </source>
</evidence>
<organism evidence="7 8">
    <name type="scientific">Blautia hominis</name>
    <dbReference type="NCBI Taxonomy" id="2025493"/>
    <lineage>
        <taxon>Bacteria</taxon>
        <taxon>Bacillati</taxon>
        <taxon>Bacillota</taxon>
        <taxon>Clostridia</taxon>
        <taxon>Lachnospirales</taxon>
        <taxon>Lachnospiraceae</taxon>
        <taxon>Blautia</taxon>
    </lineage>
</organism>
<dbReference type="PANTHER" id="PTHR30204:SF69">
    <property type="entry name" value="MERR-FAMILY TRANSCRIPTIONAL REGULATOR"/>
    <property type="match status" value="1"/>
</dbReference>
<dbReference type="RefSeq" id="WP_390403855.1">
    <property type="nucleotide sequence ID" value="NZ_BAABYW010000001.1"/>
</dbReference>
<accession>A0ABQ0B626</accession>
<reference evidence="7 8" key="1">
    <citation type="submission" date="2024-04" db="EMBL/GenBank/DDBJ databases">
        <title>Defined microbial consortia suppress multidrug-resistant proinflammatory Enterobacteriaceae via ecological control.</title>
        <authorList>
            <person name="Furuichi M."/>
            <person name="Kawaguchi T."/>
            <person name="Pust M."/>
            <person name="Yasuma K."/>
            <person name="Plichta D."/>
            <person name="Hasegawa N."/>
            <person name="Ohya T."/>
            <person name="Bhattarai S."/>
            <person name="Sasajima S."/>
            <person name="Aoto Y."/>
            <person name="Tuganbaev T."/>
            <person name="Yaginuma M."/>
            <person name="Ueda M."/>
            <person name="Okahashi N."/>
            <person name="Amafuji K."/>
            <person name="Kiridooshi Y."/>
            <person name="Sugita K."/>
            <person name="Strazar M."/>
            <person name="Skelly A."/>
            <person name="Suda W."/>
            <person name="Hattori M."/>
            <person name="Nakamoto N."/>
            <person name="Caballero S."/>
            <person name="Norman J."/>
            <person name="Olle B."/>
            <person name="Tanoue T."/>
            <person name="Arita M."/>
            <person name="Bucci V."/>
            <person name="Atarashi K."/>
            <person name="Xavier R."/>
            <person name="Honda K."/>
        </authorList>
    </citation>
    <scope>NUCLEOTIDE SEQUENCE [LARGE SCALE GENOMIC DNA]</scope>
    <source>
        <strain evidence="8">k04-0078-D8-1</strain>
    </source>
</reference>
<dbReference type="InterPro" id="IPR047057">
    <property type="entry name" value="MerR_fam"/>
</dbReference>
<dbReference type="Proteomes" id="UP001600943">
    <property type="component" value="Unassembled WGS sequence"/>
</dbReference>
<dbReference type="PROSITE" id="PS50937">
    <property type="entry name" value="HTH_MERR_2"/>
    <property type="match status" value="1"/>
</dbReference>
<feature type="domain" description="HTH merR-type" evidence="6">
    <location>
        <begin position="5"/>
        <end position="73"/>
    </location>
</feature>
<proteinExistence type="predicted"/>
<keyword evidence="1" id="KW-0678">Repressor</keyword>
<dbReference type="InterPro" id="IPR000551">
    <property type="entry name" value="MerR-type_HTH_dom"/>
</dbReference>
<evidence type="ECO:0000256" key="4">
    <source>
        <dbReference type="ARBA" id="ARBA00023163"/>
    </source>
</evidence>
<feature type="compositionally biased region" description="Basic residues" evidence="5">
    <location>
        <begin position="106"/>
        <end position="117"/>
    </location>
</feature>
<gene>
    <name evidence="7" type="ORF">K040078D81_10270</name>
</gene>
<evidence type="ECO:0000313" key="7">
    <source>
        <dbReference type="EMBL" id="GAA6406910.1"/>
    </source>
</evidence>
<dbReference type="SMART" id="SM00422">
    <property type="entry name" value="HTH_MERR"/>
    <property type="match status" value="1"/>
</dbReference>
<dbReference type="EMBL" id="BAABYW010000001">
    <property type="protein sequence ID" value="GAA6406910.1"/>
    <property type="molecule type" value="Genomic_DNA"/>
</dbReference>
<keyword evidence="8" id="KW-1185">Reference proteome</keyword>
<protein>
    <recommendedName>
        <fullName evidence="6">HTH merR-type domain-containing protein</fullName>
    </recommendedName>
</protein>
<evidence type="ECO:0000256" key="5">
    <source>
        <dbReference type="SAM" id="MobiDB-lite"/>
    </source>
</evidence>
<dbReference type="Gene3D" id="1.10.1660.10">
    <property type="match status" value="1"/>
</dbReference>
<keyword evidence="3" id="KW-0238">DNA-binding</keyword>
<feature type="region of interest" description="Disordered" evidence="5">
    <location>
        <begin position="81"/>
        <end position="138"/>
    </location>
</feature>